<keyword evidence="12 15" id="KW-0472">Membrane</keyword>
<comment type="similarity">
    <text evidence="4 14">Belongs to the cytochrome P450 family.</text>
</comment>
<evidence type="ECO:0000256" key="13">
    <source>
        <dbReference type="ARBA" id="ARBA00023180"/>
    </source>
</evidence>
<dbReference type="PRINTS" id="PR00463">
    <property type="entry name" value="EP450I"/>
</dbReference>
<sequence>MRCVPADFQCRKQSFSNWKPNYILAKAFSFRLFLDSAYRYPEHDSKHDRDCCTAFHRLPTMPALWVLILTVLVWFTAKFLVIGKRQRGLPPGPPTVPILGNLHVFPTEFAHFKFTEWAKIYGEIYSLKIGPGTAVVLSSMAAVKELMERRSGSTADRPFNHMADAVAGGLNMVLAPYGEDWRVLRKAAHTILTPQASDRHLPIQKAEAYQLLYDLLVQPEGFYTHVRRYSNAVIMSVLYGKRSPRYETKEATAFFEAQHLWELALEPGAHPPVDLLPFLNYIPERWAPWKQLCKETRKRQQALYFGLLEECEARMARGVENGCFMEEVIQRQVEFGLRRDLVGYLGGVLIEGGSDTTSSFLQSLILALFAFPAVQEKAREEIDRVIGDHRMPELKDFSNLPYVRAILQETHRFRPVAPLAIPHATLQDEEYKGHLIPKGSAIFVNAWGIFHDPDVFEDPAVFNPDRFMKSEHGVKPGVDDRDYRSNFAFGSGRRICPGIHLANNSLVGTIYAGFENASSFPARRCSTR</sequence>
<proteinExistence type="inferred from homology"/>
<evidence type="ECO:0000256" key="4">
    <source>
        <dbReference type="ARBA" id="ARBA00010617"/>
    </source>
</evidence>
<evidence type="ECO:0000256" key="7">
    <source>
        <dbReference type="ARBA" id="ARBA00022723"/>
    </source>
</evidence>
<comment type="subcellular location">
    <subcellularLocation>
        <location evidence="2">Membrane</location>
        <topology evidence="2">Single-pass membrane protein</topology>
    </subcellularLocation>
</comment>
<keyword evidence="7 14" id="KW-0479">Metal-binding</keyword>
<keyword evidence="5 14" id="KW-0349">Heme</keyword>
<evidence type="ECO:0000313" key="17">
    <source>
        <dbReference type="Proteomes" id="UP001556367"/>
    </source>
</evidence>
<dbReference type="SUPFAM" id="SSF48264">
    <property type="entry name" value="Cytochrome P450"/>
    <property type="match status" value="1"/>
</dbReference>
<dbReference type="Gene3D" id="1.10.630.10">
    <property type="entry name" value="Cytochrome P450"/>
    <property type="match status" value="1"/>
</dbReference>
<evidence type="ECO:0000256" key="10">
    <source>
        <dbReference type="ARBA" id="ARBA00023004"/>
    </source>
</evidence>
<organism evidence="16 17">
    <name type="scientific">Hohenbuehelia grisea</name>
    <dbReference type="NCBI Taxonomy" id="104357"/>
    <lineage>
        <taxon>Eukaryota</taxon>
        <taxon>Fungi</taxon>
        <taxon>Dikarya</taxon>
        <taxon>Basidiomycota</taxon>
        <taxon>Agaricomycotina</taxon>
        <taxon>Agaricomycetes</taxon>
        <taxon>Agaricomycetidae</taxon>
        <taxon>Agaricales</taxon>
        <taxon>Pleurotineae</taxon>
        <taxon>Pleurotaceae</taxon>
        <taxon>Hohenbuehelia</taxon>
    </lineage>
</organism>
<keyword evidence="8 15" id="KW-1133">Transmembrane helix</keyword>
<dbReference type="InterPro" id="IPR036396">
    <property type="entry name" value="Cyt_P450_sf"/>
</dbReference>
<dbReference type="Proteomes" id="UP001556367">
    <property type="component" value="Unassembled WGS sequence"/>
</dbReference>
<evidence type="ECO:0000256" key="11">
    <source>
        <dbReference type="ARBA" id="ARBA00023033"/>
    </source>
</evidence>
<evidence type="ECO:0000256" key="6">
    <source>
        <dbReference type="ARBA" id="ARBA00022692"/>
    </source>
</evidence>
<evidence type="ECO:0000256" key="14">
    <source>
        <dbReference type="RuleBase" id="RU000461"/>
    </source>
</evidence>
<keyword evidence="11 14" id="KW-0503">Monooxygenase</keyword>
<evidence type="ECO:0000256" key="3">
    <source>
        <dbReference type="ARBA" id="ARBA00005179"/>
    </source>
</evidence>
<feature type="transmembrane region" description="Helical" evidence="15">
    <location>
        <begin position="63"/>
        <end position="81"/>
    </location>
</feature>
<evidence type="ECO:0000313" key="16">
    <source>
        <dbReference type="EMBL" id="KAL0954810.1"/>
    </source>
</evidence>
<dbReference type="InterPro" id="IPR017972">
    <property type="entry name" value="Cyt_P450_CS"/>
</dbReference>
<evidence type="ECO:0000256" key="1">
    <source>
        <dbReference type="ARBA" id="ARBA00001971"/>
    </source>
</evidence>
<gene>
    <name evidence="16" type="ORF">HGRIS_003756</name>
</gene>
<evidence type="ECO:0000256" key="8">
    <source>
        <dbReference type="ARBA" id="ARBA00022989"/>
    </source>
</evidence>
<evidence type="ECO:0000256" key="15">
    <source>
        <dbReference type="SAM" id="Phobius"/>
    </source>
</evidence>
<dbReference type="PRINTS" id="PR00385">
    <property type="entry name" value="P450"/>
</dbReference>
<dbReference type="PROSITE" id="PS00086">
    <property type="entry name" value="CYTOCHROME_P450"/>
    <property type="match status" value="1"/>
</dbReference>
<keyword evidence="9 14" id="KW-0560">Oxidoreductase</keyword>
<dbReference type="PANTHER" id="PTHR46300">
    <property type="entry name" value="P450, PUTATIVE (EUROFUNG)-RELATED-RELATED"/>
    <property type="match status" value="1"/>
</dbReference>
<reference evidence="17" key="1">
    <citation type="submission" date="2024-06" db="EMBL/GenBank/DDBJ databases">
        <title>Multi-omics analyses provide insights into the biosynthesis of the anticancer antibiotic pleurotin in Hohenbuehelia grisea.</title>
        <authorList>
            <person name="Weaver J.A."/>
            <person name="Alberti F."/>
        </authorList>
    </citation>
    <scope>NUCLEOTIDE SEQUENCE [LARGE SCALE GENOMIC DNA]</scope>
    <source>
        <strain evidence="17">T-177</strain>
    </source>
</reference>
<dbReference type="InterPro" id="IPR001128">
    <property type="entry name" value="Cyt_P450"/>
</dbReference>
<keyword evidence="13" id="KW-0325">Glycoprotein</keyword>
<name>A0ABR3JH66_9AGAR</name>
<dbReference type="InterPro" id="IPR050364">
    <property type="entry name" value="Cytochrome_P450_fung"/>
</dbReference>
<evidence type="ECO:0000256" key="12">
    <source>
        <dbReference type="ARBA" id="ARBA00023136"/>
    </source>
</evidence>
<keyword evidence="10 14" id="KW-0408">Iron</keyword>
<evidence type="ECO:0000256" key="9">
    <source>
        <dbReference type="ARBA" id="ARBA00023002"/>
    </source>
</evidence>
<dbReference type="InterPro" id="IPR002401">
    <property type="entry name" value="Cyt_P450_E_grp-I"/>
</dbReference>
<keyword evidence="6 15" id="KW-0812">Transmembrane</keyword>
<comment type="pathway">
    <text evidence="3">Secondary metabolite biosynthesis.</text>
</comment>
<evidence type="ECO:0000256" key="5">
    <source>
        <dbReference type="ARBA" id="ARBA00022617"/>
    </source>
</evidence>
<evidence type="ECO:0008006" key="18">
    <source>
        <dbReference type="Google" id="ProtNLM"/>
    </source>
</evidence>
<dbReference type="CDD" id="cd11065">
    <property type="entry name" value="CYP64-like"/>
    <property type="match status" value="1"/>
</dbReference>
<evidence type="ECO:0000256" key="2">
    <source>
        <dbReference type="ARBA" id="ARBA00004167"/>
    </source>
</evidence>
<comment type="caution">
    <text evidence="16">The sequence shown here is derived from an EMBL/GenBank/DDBJ whole genome shotgun (WGS) entry which is preliminary data.</text>
</comment>
<dbReference type="EMBL" id="JASNQZ010000007">
    <property type="protein sequence ID" value="KAL0954810.1"/>
    <property type="molecule type" value="Genomic_DNA"/>
</dbReference>
<protein>
    <recommendedName>
        <fullName evidence="18">Cytochrome P450</fullName>
    </recommendedName>
</protein>
<comment type="cofactor">
    <cofactor evidence="1">
        <name>heme</name>
        <dbReference type="ChEBI" id="CHEBI:30413"/>
    </cofactor>
</comment>
<dbReference type="Pfam" id="PF00067">
    <property type="entry name" value="p450"/>
    <property type="match status" value="1"/>
</dbReference>
<accession>A0ABR3JH66</accession>
<keyword evidence="17" id="KW-1185">Reference proteome</keyword>
<dbReference type="PANTHER" id="PTHR46300:SF2">
    <property type="entry name" value="CYTOCHROME P450 MONOOXYGENASE ALNH-RELATED"/>
    <property type="match status" value="1"/>
</dbReference>